<evidence type="ECO:0000313" key="1">
    <source>
        <dbReference type="WBParaSite" id="MCU_010380-RA"/>
    </source>
</evidence>
<dbReference type="AlphaFoldDB" id="A0A5K3FPL5"/>
<accession>A0A5K3FPL5</accession>
<sequence>MLRIGEPYVGGGATGLRGVNKHASQWCLEAIVFVRLLDPPHTPRTPLYLFYVVHGSFLWPHPPYPQTHFLWRKVAQSVACHQVRKSYHLLLPRKFTLPENSSVCVCAAVLTTGPLCDIRGDQLTLVLPVPIDKYKGTTPVSSAY</sequence>
<protein>
    <submittedName>
        <fullName evidence="1">Uncharacterized protein</fullName>
    </submittedName>
</protein>
<proteinExistence type="predicted"/>
<dbReference type="WBParaSite" id="MCU_010380-RA">
    <property type="protein sequence ID" value="MCU_010380-RA"/>
    <property type="gene ID" value="MCU_010380"/>
</dbReference>
<name>A0A5K3FPL5_MESCO</name>
<organism evidence="1">
    <name type="scientific">Mesocestoides corti</name>
    <name type="common">Flatworm</name>
    <dbReference type="NCBI Taxonomy" id="53468"/>
    <lineage>
        <taxon>Eukaryota</taxon>
        <taxon>Metazoa</taxon>
        <taxon>Spiralia</taxon>
        <taxon>Lophotrochozoa</taxon>
        <taxon>Platyhelminthes</taxon>
        <taxon>Cestoda</taxon>
        <taxon>Eucestoda</taxon>
        <taxon>Cyclophyllidea</taxon>
        <taxon>Mesocestoididae</taxon>
        <taxon>Mesocestoides</taxon>
    </lineage>
</organism>
<reference evidence="1" key="1">
    <citation type="submission" date="2019-11" db="UniProtKB">
        <authorList>
            <consortium name="WormBaseParasite"/>
        </authorList>
    </citation>
    <scope>IDENTIFICATION</scope>
</reference>